<accession>A0A432GWN7</accession>
<keyword evidence="1" id="KW-0812">Transmembrane</keyword>
<dbReference type="Proteomes" id="UP000286732">
    <property type="component" value="Unassembled WGS sequence"/>
</dbReference>
<evidence type="ECO:0000313" key="6">
    <source>
        <dbReference type="Proteomes" id="UP000286732"/>
    </source>
</evidence>
<organism evidence="5 8">
    <name type="scientific">SAR324 cluster bacterium</name>
    <dbReference type="NCBI Taxonomy" id="2024889"/>
    <lineage>
        <taxon>Bacteria</taxon>
        <taxon>Deltaproteobacteria</taxon>
        <taxon>SAR324 cluster</taxon>
    </lineage>
</organism>
<dbReference type="EMBL" id="QNZL01000208">
    <property type="protein sequence ID" value="RTZ78411.1"/>
    <property type="molecule type" value="Genomic_DNA"/>
</dbReference>
<proteinExistence type="predicted"/>
<protein>
    <submittedName>
        <fullName evidence="5">Uncharacterized protein</fullName>
    </submittedName>
</protein>
<dbReference type="EMBL" id="QNZK01000363">
    <property type="protein sequence ID" value="RTZ81995.1"/>
    <property type="molecule type" value="Genomic_DNA"/>
</dbReference>
<feature type="transmembrane region" description="Helical" evidence="1">
    <location>
        <begin position="7"/>
        <end position="26"/>
    </location>
</feature>
<dbReference type="Proteomes" id="UP000288322">
    <property type="component" value="Unassembled WGS sequence"/>
</dbReference>
<dbReference type="EMBL" id="QNZH01000258">
    <property type="protein sequence ID" value="RTZ87924.1"/>
    <property type="molecule type" value="Genomic_DNA"/>
</dbReference>
<gene>
    <name evidence="5" type="ORF">DSY93_09570</name>
    <name evidence="3" type="ORF">DSY96_10575</name>
    <name evidence="2" type="ORF">DSY97_07685</name>
    <name evidence="4" type="ORF">DSY98_01050</name>
</gene>
<evidence type="ECO:0000313" key="7">
    <source>
        <dbReference type="Proteomes" id="UP000286801"/>
    </source>
</evidence>
<evidence type="ECO:0000313" key="5">
    <source>
        <dbReference type="EMBL" id="RTZ87924.1"/>
    </source>
</evidence>
<keyword evidence="1" id="KW-1133">Transmembrane helix</keyword>
<sequence>MHGLLKAIIWVLIIFAVVTLPAYIWSKLDRESYENFLLHSVSPLSQKSRNNILQQRYQNPIP</sequence>
<dbReference type="Proteomes" id="UP000287917">
    <property type="component" value="Unassembled WGS sequence"/>
</dbReference>
<evidence type="ECO:0000313" key="2">
    <source>
        <dbReference type="EMBL" id="RTZ78411.1"/>
    </source>
</evidence>
<name>A0A432GWN7_9DELT</name>
<keyword evidence="1" id="KW-0472">Membrane</keyword>
<evidence type="ECO:0000313" key="8">
    <source>
        <dbReference type="Proteomes" id="UP000288322"/>
    </source>
</evidence>
<evidence type="ECO:0000313" key="3">
    <source>
        <dbReference type="EMBL" id="RTZ81995.1"/>
    </source>
</evidence>
<comment type="caution">
    <text evidence="5">The sequence shown here is derived from an EMBL/GenBank/DDBJ whole genome shotgun (WGS) entry which is preliminary data.</text>
</comment>
<evidence type="ECO:0000313" key="4">
    <source>
        <dbReference type="EMBL" id="RTZ82466.1"/>
    </source>
</evidence>
<dbReference type="AlphaFoldDB" id="A0A432GWN7"/>
<evidence type="ECO:0000256" key="1">
    <source>
        <dbReference type="SAM" id="Phobius"/>
    </source>
</evidence>
<reference evidence="6 7" key="1">
    <citation type="submission" date="2018-06" db="EMBL/GenBank/DDBJ databases">
        <title>Combined omics and stable isotope probing to characterize newly discovered Mariana Back-Arc vent microbial communities.</title>
        <authorList>
            <person name="Trembath-Reichert E."/>
            <person name="Huber J.A."/>
        </authorList>
    </citation>
    <scope>NUCLEOTIDE SEQUENCE [LARGE SCALE GENOMIC DNA]</scope>
    <source>
        <strain evidence="5">MAG 151</strain>
        <strain evidence="3">MAG 58</strain>
        <strain evidence="2">MAG 63_1</strain>
        <strain evidence="4">MAG 63_2</strain>
    </source>
</reference>
<dbReference type="EMBL" id="QNZM01000040">
    <property type="protein sequence ID" value="RTZ82466.1"/>
    <property type="molecule type" value="Genomic_DNA"/>
</dbReference>
<dbReference type="Proteomes" id="UP000286801">
    <property type="component" value="Unassembled WGS sequence"/>
</dbReference>